<protein>
    <submittedName>
        <fullName evidence="1">Uncharacterized protein</fullName>
    </submittedName>
</protein>
<comment type="caution">
    <text evidence="1">The sequence shown here is derived from an EMBL/GenBank/DDBJ whole genome shotgun (WGS) entry which is preliminary data.</text>
</comment>
<organism evidence="1 2">
    <name type="scientific">Pseudobutyrivibrio ruminis</name>
    <dbReference type="NCBI Taxonomy" id="46206"/>
    <lineage>
        <taxon>Bacteria</taxon>
        <taxon>Bacillati</taxon>
        <taxon>Bacillota</taxon>
        <taxon>Clostridia</taxon>
        <taxon>Lachnospirales</taxon>
        <taxon>Lachnospiraceae</taxon>
        <taxon>Pseudobutyrivibrio</taxon>
    </lineage>
</organism>
<dbReference type="EMBL" id="SVER01000001">
    <property type="protein sequence ID" value="MBE5918222.1"/>
    <property type="molecule type" value="Genomic_DNA"/>
</dbReference>
<reference evidence="1" key="1">
    <citation type="submission" date="2019-04" db="EMBL/GenBank/DDBJ databases">
        <title>Evolution of Biomass-Degrading Anaerobic Consortia Revealed by Metagenomics.</title>
        <authorList>
            <person name="Peng X."/>
        </authorList>
    </citation>
    <scope>NUCLEOTIDE SEQUENCE</scope>
    <source>
        <strain evidence="1">SIG311</strain>
    </source>
</reference>
<evidence type="ECO:0000313" key="1">
    <source>
        <dbReference type="EMBL" id="MBE5918222.1"/>
    </source>
</evidence>
<evidence type="ECO:0000313" key="2">
    <source>
        <dbReference type="Proteomes" id="UP000766246"/>
    </source>
</evidence>
<name>A0A927UA87_9FIRM</name>
<dbReference type="Proteomes" id="UP000766246">
    <property type="component" value="Unassembled WGS sequence"/>
</dbReference>
<sequence length="875" mass="99730">MPLFFNFSSISKVEAKEKGAITYEYYTVTLGKQVKTSWLFVGTYLMSLKGVTPQLYKSALESRDAFNQPIAFYKSELDRGNWKNVDGAESLSTILPTTETVKEETLYPYYITTVIGDDGIPKDPVSGKRIDIYDINSPYEMENLPELKDLYEYFENGELQKSSSSSNQYLYSVLNSFFESDNLESYDRKNLDVKKAYDEYIELKGQGKEENLIKIEELWSQSLLNNPNMYPEEYKDIMLVMQNWSNIRGPKTDEIDTQMKNVNALYTRLQEMNLPDEADAALAVESALDSGRKARIYHNLVANKNLIGSYDPDAKIENFGPTPTLLFLRDAAKKGNPDFARKFPYTRYGVIKIPLINKGINREFKEVPELTELVDEAIDECKESHTYYSRRMLSRGTTISEYVEFLLSKTIIYNANDVDKAMPCLQMYVDWKNIGNNDIVHSARELTTLQACLIPLSSWDFANKKTEESVEDYQYYIRAYSYRGTKDENITMVNERIEYAKSLEEEFKAANKDELLKAHIKWLNNLLKSIENTSDGKESESDSTAKLKEEMNKAIEEGDLVKAKKIETYLKKLDPKSLDNGDKTRTSKAGVPNLSGRKSAKELIEDIIYSEIKNDDYDPSKDFELYKRAGGDIEKLLGDKGIDVNPDLYAKKADNESSGSESLGLADVTNGKDISADDIEGAIDDVLGDKDNMSAKDEAIVAAALQEVLDEVYTDSVLDYMKQLIAKMLKEENPYIYGKYMRDLSVEYVSLGAIDNCRNATGYRYVEKKSADQTTMAQTHGGSVSYTFTIYSKGVLKSTGETDMLKNYAVQQTDKYIKTKENRKYTYILEDDAKQFMKVGCIYMRGTDYAILVTENMDDKINKMVELLTQLEDDE</sequence>
<gene>
    <name evidence="1" type="ORF">E7272_00105</name>
</gene>
<accession>A0A927UA87</accession>
<dbReference type="AlphaFoldDB" id="A0A927UA87"/>
<proteinExistence type="predicted"/>